<evidence type="ECO:0000313" key="9">
    <source>
        <dbReference type="Proteomes" id="UP001630127"/>
    </source>
</evidence>
<keyword evidence="3" id="KW-0813">Transport</keyword>
<keyword evidence="5 6" id="KW-0472">Membrane</keyword>
<keyword evidence="3" id="KW-0029">Amino-acid transport</keyword>
<gene>
    <name evidence="8" type="ORF">ACH5RR_002518</name>
</gene>
<keyword evidence="9" id="KW-1185">Reference proteome</keyword>
<organism evidence="8 9">
    <name type="scientific">Cinchona calisaya</name>
    <dbReference type="NCBI Taxonomy" id="153742"/>
    <lineage>
        <taxon>Eukaryota</taxon>
        <taxon>Viridiplantae</taxon>
        <taxon>Streptophyta</taxon>
        <taxon>Embryophyta</taxon>
        <taxon>Tracheophyta</taxon>
        <taxon>Spermatophyta</taxon>
        <taxon>Magnoliopsida</taxon>
        <taxon>eudicotyledons</taxon>
        <taxon>Gunneridae</taxon>
        <taxon>Pentapetalae</taxon>
        <taxon>asterids</taxon>
        <taxon>lamiids</taxon>
        <taxon>Gentianales</taxon>
        <taxon>Rubiaceae</taxon>
        <taxon>Cinchonoideae</taxon>
        <taxon>Cinchoneae</taxon>
        <taxon>Cinchona</taxon>
    </lineage>
</organism>
<evidence type="ECO:0000256" key="5">
    <source>
        <dbReference type="ARBA" id="ARBA00023136"/>
    </source>
</evidence>
<feature type="transmembrane region" description="Helical" evidence="6">
    <location>
        <begin position="35"/>
        <end position="54"/>
    </location>
</feature>
<keyword evidence="4 6" id="KW-1133">Transmembrane helix</keyword>
<dbReference type="GO" id="GO:0006865">
    <property type="term" value="P:amino acid transport"/>
    <property type="evidence" value="ECO:0007669"/>
    <property type="project" value="UniProtKB-KW"/>
</dbReference>
<evidence type="ECO:0000256" key="6">
    <source>
        <dbReference type="SAM" id="Phobius"/>
    </source>
</evidence>
<evidence type="ECO:0000259" key="7">
    <source>
        <dbReference type="Pfam" id="PF01490"/>
    </source>
</evidence>
<sequence>MVFIALLWVHSELWVTLLSKENTKDIITANLGKGLFSTLVQLGLCINLFFIFPLMMNPAFEVFLRRFWDGCYCLWMRWLLVLGVSLVALFVPNFADFLSLVRSSTCCALGFVLPALYHYLVFKEEMDWKGHHSDLAIIYFSWGFRKLVFTPRDFLRKGAGLLGPKDVNGLCVGPVARDVDNNGARLLDLFAFSFLFCLRVRNGARDGANNRSGTGIEEKGGGGTLGREIREKIKEGEEAVGVAVAEMGGGWWIWGWE</sequence>
<evidence type="ECO:0000313" key="8">
    <source>
        <dbReference type="EMBL" id="KAL3539152.1"/>
    </source>
</evidence>
<dbReference type="PANTHER" id="PTHR22950:SF529">
    <property type="entry name" value="AMINO ACID TRANSPORTER AVT3B"/>
    <property type="match status" value="1"/>
</dbReference>
<comment type="subcellular location">
    <subcellularLocation>
        <location evidence="1">Membrane</location>
        <topology evidence="1">Multi-pass membrane protein</topology>
    </subcellularLocation>
</comment>
<dbReference type="GO" id="GO:0031090">
    <property type="term" value="C:organelle membrane"/>
    <property type="evidence" value="ECO:0007669"/>
    <property type="project" value="UniProtKB-ARBA"/>
</dbReference>
<name>A0ABD3B6E7_9GENT</name>
<feature type="domain" description="Amino acid transporter transmembrane" evidence="7">
    <location>
        <begin position="21"/>
        <end position="140"/>
    </location>
</feature>
<accession>A0ABD3B6E7</accession>
<feature type="transmembrane region" description="Helical" evidence="6">
    <location>
        <begin position="101"/>
        <end position="122"/>
    </location>
</feature>
<feature type="transmembrane region" description="Helical" evidence="6">
    <location>
        <begin position="75"/>
        <end position="95"/>
    </location>
</feature>
<proteinExistence type="predicted"/>
<dbReference type="InterPro" id="IPR013057">
    <property type="entry name" value="AA_transpt_TM"/>
</dbReference>
<protein>
    <recommendedName>
        <fullName evidence="7">Amino acid transporter transmembrane domain-containing protein</fullName>
    </recommendedName>
</protein>
<keyword evidence="2 6" id="KW-0812">Transmembrane</keyword>
<comment type="caution">
    <text evidence="8">The sequence shown here is derived from an EMBL/GenBank/DDBJ whole genome shotgun (WGS) entry which is preliminary data.</text>
</comment>
<reference evidence="8 9" key="1">
    <citation type="submission" date="2024-11" db="EMBL/GenBank/DDBJ databases">
        <title>A near-complete genome assembly of Cinchona calisaya.</title>
        <authorList>
            <person name="Lian D.C."/>
            <person name="Zhao X.W."/>
            <person name="Wei L."/>
        </authorList>
    </citation>
    <scope>NUCLEOTIDE SEQUENCE [LARGE SCALE GENOMIC DNA]</scope>
    <source>
        <tissue evidence="8">Nenye</tissue>
    </source>
</reference>
<dbReference type="AlphaFoldDB" id="A0ABD3B6E7"/>
<evidence type="ECO:0000256" key="2">
    <source>
        <dbReference type="ARBA" id="ARBA00022692"/>
    </source>
</evidence>
<dbReference type="Proteomes" id="UP001630127">
    <property type="component" value="Unassembled WGS sequence"/>
</dbReference>
<dbReference type="PANTHER" id="PTHR22950">
    <property type="entry name" value="AMINO ACID TRANSPORTER"/>
    <property type="match status" value="1"/>
</dbReference>
<evidence type="ECO:0000256" key="4">
    <source>
        <dbReference type="ARBA" id="ARBA00022989"/>
    </source>
</evidence>
<evidence type="ECO:0000256" key="3">
    <source>
        <dbReference type="ARBA" id="ARBA00022970"/>
    </source>
</evidence>
<evidence type="ECO:0000256" key="1">
    <source>
        <dbReference type="ARBA" id="ARBA00004141"/>
    </source>
</evidence>
<dbReference type="EMBL" id="JBJUIK010000001">
    <property type="protein sequence ID" value="KAL3539152.1"/>
    <property type="molecule type" value="Genomic_DNA"/>
</dbReference>
<dbReference type="Pfam" id="PF01490">
    <property type="entry name" value="Aa_trans"/>
    <property type="match status" value="1"/>
</dbReference>